<feature type="active site" description="Proton donor" evidence="8">
    <location>
        <position position="486"/>
    </location>
</feature>
<evidence type="ECO:0000313" key="15">
    <source>
        <dbReference type="EMBL" id="PQJ10468.1"/>
    </source>
</evidence>
<evidence type="ECO:0000259" key="10">
    <source>
        <dbReference type="Pfam" id="PF01447"/>
    </source>
</evidence>
<dbReference type="SUPFAM" id="SSF141072">
    <property type="entry name" value="CalX-like"/>
    <property type="match status" value="1"/>
</dbReference>
<dbReference type="Pfam" id="PF02868">
    <property type="entry name" value="Peptidase_M4_C"/>
    <property type="match status" value="1"/>
</dbReference>
<evidence type="ECO:0000259" key="12">
    <source>
        <dbReference type="Pfam" id="PF02868"/>
    </source>
</evidence>
<dbReference type="PANTHER" id="PTHR33794:SF1">
    <property type="entry name" value="BACILLOLYSIN"/>
    <property type="match status" value="1"/>
</dbReference>
<gene>
    <name evidence="15" type="ORF">CJD36_010860</name>
</gene>
<evidence type="ECO:0000256" key="4">
    <source>
        <dbReference type="ARBA" id="ARBA00022729"/>
    </source>
</evidence>
<evidence type="ECO:0000259" key="11">
    <source>
        <dbReference type="Pfam" id="PF02368"/>
    </source>
</evidence>
<feature type="domain" description="BIG2" evidence="11">
    <location>
        <begin position="1247"/>
        <end position="1281"/>
    </location>
</feature>
<dbReference type="InterPro" id="IPR013856">
    <property type="entry name" value="Peptidase_M4_domain"/>
</dbReference>
<dbReference type="Pfam" id="PF02368">
    <property type="entry name" value="Big_2"/>
    <property type="match status" value="1"/>
</dbReference>
<dbReference type="InterPro" id="IPR050728">
    <property type="entry name" value="Zinc_Metalloprotease_M4"/>
</dbReference>
<dbReference type="NCBIfam" id="TIGR04183">
    <property type="entry name" value="Por_Secre_tail"/>
    <property type="match status" value="1"/>
</dbReference>
<dbReference type="InterPro" id="IPR008964">
    <property type="entry name" value="Invasin/intimin_cell_adhesion"/>
</dbReference>
<dbReference type="Gene3D" id="3.10.170.10">
    <property type="match status" value="1"/>
</dbReference>
<dbReference type="InterPro" id="IPR038081">
    <property type="entry name" value="CalX-like_sf"/>
</dbReference>
<dbReference type="GO" id="GO:0006508">
    <property type="term" value="P:proteolysis"/>
    <property type="evidence" value="ECO:0007669"/>
    <property type="project" value="UniProtKB-KW"/>
</dbReference>
<feature type="domain" description="Secretion system C-terminal sorting" evidence="14">
    <location>
        <begin position="1663"/>
        <end position="1734"/>
    </location>
</feature>
<name>A0A2S7SUS0_9BACT</name>
<accession>A0A2S7SUS0</accession>
<keyword evidence="5" id="KW-0378">Hydrolase</keyword>
<evidence type="ECO:0000256" key="7">
    <source>
        <dbReference type="ARBA" id="ARBA00023049"/>
    </source>
</evidence>
<keyword evidence="6" id="KW-0862">Zinc</keyword>
<evidence type="ECO:0008006" key="17">
    <source>
        <dbReference type="Google" id="ProtNLM"/>
    </source>
</evidence>
<dbReference type="Gene3D" id="2.60.40.10">
    <property type="entry name" value="Immunoglobulins"/>
    <property type="match status" value="3"/>
</dbReference>
<protein>
    <recommendedName>
        <fullName evidence="17">Ig-like domain-containing protein</fullName>
    </recommendedName>
</protein>
<dbReference type="OrthoDB" id="291295at2"/>
<evidence type="ECO:0000259" key="13">
    <source>
        <dbReference type="Pfam" id="PF07504"/>
    </source>
</evidence>
<evidence type="ECO:0000256" key="2">
    <source>
        <dbReference type="ARBA" id="ARBA00022670"/>
    </source>
</evidence>
<dbReference type="Gene3D" id="2.60.40.1080">
    <property type="match status" value="1"/>
</dbReference>
<comment type="caution">
    <text evidence="15">The sequence shown here is derived from an EMBL/GenBank/DDBJ whole genome shotgun (WGS) entry which is preliminary data.</text>
</comment>
<dbReference type="InterPro" id="IPR013783">
    <property type="entry name" value="Ig-like_fold"/>
</dbReference>
<feature type="active site" evidence="8">
    <location>
        <position position="384"/>
    </location>
</feature>
<dbReference type="Proteomes" id="UP000239872">
    <property type="component" value="Unassembled WGS sequence"/>
</dbReference>
<evidence type="ECO:0000256" key="9">
    <source>
        <dbReference type="SAM" id="SignalP"/>
    </source>
</evidence>
<dbReference type="CDD" id="cd09597">
    <property type="entry name" value="M4_TLP"/>
    <property type="match status" value="1"/>
</dbReference>
<evidence type="ECO:0000313" key="16">
    <source>
        <dbReference type="Proteomes" id="UP000239872"/>
    </source>
</evidence>
<proteinExistence type="inferred from homology"/>
<feature type="domain" description="FTP" evidence="13">
    <location>
        <begin position="89"/>
        <end position="130"/>
    </location>
</feature>
<evidence type="ECO:0000256" key="8">
    <source>
        <dbReference type="PIRSR" id="PIRSR623612-1"/>
    </source>
</evidence>
<comment type="similarity">
    <text evidence="1">Belongs to the peptidase M4 family.</text>
</comment>
<dbReference type="EMBL" id="PPSL01000003">
    <property type="protein sequence ID" value="PQJ10468.1"/>
    <property type="molecule type" value="Genomic_DNA"/>
</dbReference>
<keyword evidence="7" id="KW-0482">Metalloprotease</keyword>
<keyword evidence="3" id="KW-0479">Metal-binding</keyword>
<dbReference type="GO" id="GO:0046872">
    <property type="term" value="F:metal ion binding"/>
    <property type="evidence" value="ECO:0007669"/>
    <property type="project" value="UniProtKB-KW"/>
</dbReference>
<keyword evidence="4 9" id="KW-0732">Signal</keyword>
<evidence type="ECO:0000256" key="3">
    <source>
        <dbReference type="ARBA" id="ARBA00022723"/>
    </source>
</evidence>
<keyword evidence="16" id="KW-1185">Reference proteome</keyword>
<reference evidence="15 16" key="1">
    <citation type="submission" date="2018-01" db="EMBL/GenBank/DDBJ databases">
        <title>A novel member of the phylum Bacteroidetes isolated from glacier ice.</title>
        <authorList>
            <person name="Liu Q."/>
            <person name="Xin Y.-H."/>
        </authorList>
    </citation>
    <scope>NUCLEOTIDE SEQUENCE [LARGE SCALE GENOMIC DNA]</scope>
    <source>
        <strain evidence="15 16">RB1R16</strain>
    </source>
</reference>
<dbReference type="PANTHER" id="PTHR33794">
    <property type="entry name" value="BACILLOLYSIN"/>
    <property type="match status" value="1"/>
</dbReference>
<feature type="signal peptide" evidence="9">
    <location>
        <begin position="1"/>
        <end position="29"/>
    </location>
</feature>
<dbReference type="SUPFAM" id="SSF55486">
    <property type="entry name" value="Metalloproteases ('zincins'), catalytic domain"/>
    <property type="match status" value="1"/>
</dbReference>
<dbReference type="InterPro" id="IPR001570">
    <property type="entry name" value="Peptidase_M4_C_domain"/>
</dbReference>
<evidence type="ECO:0000256" key="1">
    <source>
        <dbReference type="ARBA" id="ARBA00009388"/>
    </source>
</evidence>
<dbReference type="Pfam" id="PF18962">
    <property type="entry name" value="Por_Secre_tail"/>
    <property type="match status" value="1"/>
</dbReference>
<sequence length="1741" mass="179908">MSFFATQRARLALALFATCGVVYGNTAFAQQKAADNTILSIERNSVDNTPAIITFSPSAGWKAGQEQEVFTKYLGVDASKVKMIQSYSTTTPSKVTTARYYQYYKGIKAEYGSFTVTIKNGVINFISGNYYNTTTDVSAIPVISESTAFTKALQLVGATKYMWQDPSMEALIKARYHKADTSYVPHGILTWIEDYTNGVGDRKMHLAYSFDVYAQEPMSRQKIFVDATDGHILHSNSMIKHTATTGGSKYSRIVPIITSKVGTNYVLYDSTRGNGVHTLNMHNGTNYASATEFTSASNSWPIATADSPAIDAHWAGEKVYDYWLTQQGRLSWDNLDGILLQYVHYDVNFDNAYWDGTEMTYGDGSGVASGGFSPLTSLDVTAHEIGHGVCEATANLVYASESGAMNEGLSDCWGATIENFANPFEVDAVAKQVWKIGEEIGGGAPLRSMDFPHNESNPDTYGNNDPYWVNVTGCTPSGGNDQCGVHTNSGVTNKWYYLVVMGGIGTNSNGNGYNVNAIGWTSAATILYQTELALGSNATYANFRTTSIATATTLFGACSPEVQSVTNAWYAVGVGAAFVACTPQIGFVTTSLSTTEYAATTTCPASRVINIGLKPTGPAITGGNPVVTIVAAPYSTAVAGVDYTITGSPITFIASDTSTRYATLTIFDNGAVNDNKNLTLGFTLATMGSTATVSPTGDSMRIAIYNNDSNVLAGGVEYHTLNTGTAVTCNLTSAFPGANRRSRTQWILTAAEMTAAGVRPGVAISQIGFTLTSKSSTTPFVGYAINMANTTSTDVGSAFVSAGLVNVIPAFNHTTNLGLDTIGFTTNFIWDGTSNVMVQACYGQNASNFGANDQMIGIQGGANICAHNQSTGTGTTGCSLGWSGTGSNLSNARPVMRFKQVVPPSKIATVLGSNRTWTVTAGTKVHFWNASDTSLVATTNNETANLGCVSANITAAGVGFAPSAFSAGTNRSVKEVTINPTINGATTTYDATIYLTTTELNGVAPATLFLVKTEQPTDATVSSANSVLLTPTLTAGTNYTAFKGTFTGLANSRFFLTDGPLCASPSTTITASGPTTFCLGSSVTLSTTTGAGYTYQWQKGAVNIPGATTSSYAPTHGGSYQVQITSGGCTGTSLATAVSVDSAYTAPIAGASTTVCSGQSITLTDITPSGTWASGSTGVATVTASGMVTGVAGGVATISYTTTNLCGSATATLSVTVNASPVVAGITGTLTACAGSLTTLSDATPFGNWSSSNTGIATVSATGTVGGGSAGSATISYTVNNAAGCITNQVATVTIFATPTATITASGTTTFCSSSSVTLIANTGAGLSYQWQESGVNIPGATNSTYNTNLTGNYTVIITNLNNCSATSNMIPVTVTTGFIVVPSVSLAASPGTTLCVVSSTVTFTPTSVNGGSAPIYNWYVNGAAISTGSTFSYTPSNGDQVQVLLTSNAACVVPDTASATLVMTIMTPATPGVVINALPNDTVCAGTMATFVGIPTFGGTTPSYLWNKNGVNVATGPAYNYVPTNGDILLCRMTSNYFCRLVDTAWSTPLTITVDSNVTNTINVTADHTAAAPGTPVTFTATAPHAGAGAVYQWYINGAPVVGVTSSTYTTTTLTAADVVTCRVTSTLICASPGTAISGGVTVNVTNGVADLSTGNKFMLMPNPNNGTFTIKGTLVTSDDELAIKVTNMLGQTVHTNNVAVVNGNVNTTISLNQSLAAGVYMVSITSAGANAVFHVVVNK</sequence>
<evidence type="ECO:0000256" key="5">
    <source>
        <dbReference type="ARBA" id="ARBA00022801"/>
    </source>
</evidence>
<dbReference type="Pfam" id="PF07504">
    <property type="entry name" value="FTP"/>
    <property type="match status" value="1"/>
</dbReference>
<dbReference type="InterPro" id="IPR023612">
    <property type="entry name" value="Peptidase_M4"/>
</dbReference>
<evidence type="ECO:0000256" key="6">
    <source>
        <dbReference type="ARBA" id="ARBA00022833"/>
    </source>
</evidence>
<feature type="domain" description="Peptidase M4 C-terminal" evidence="12">
    <location>
        <begin position="394"/>
        <end position="574"/>
    </location>
</feature>
<dbReference type="InterPro" id="IPR003343">
    <property type="entry name" value="Big_2"/>
</dbReference>
<dbReference type="Pfam" id="PF01447">
    <property type="entry name" value="Peptidase_M4"/>
    <property type="match status" value="1"/>
</dbReference>
<dbReference type="InterPro" id="IPR026444">
    <property type="entry name" value="Secre_tail"/>
</dbReference>
<feature type="chain" id="PRO_5015670744" description="Ig-like domain-containing protein" evidence="9">
    <location>
        <begin position="30"/>
        <end position="1741"/>
    </location>
</feature>
<keyword evidence="2" id="KW-0645">Protease</keyword>
<dbReference type="InterPro" id="IPR027268">
    <property type="entry name" value="Peptidase_M4/M1_CTD_sf"/>
</dbReference>
<feature type="domain" description="Peptidase M4" evidence="10">
    <location>
        <begin position="245"/>
        <end position="390"/>
    </location>
</feature>
<dbReference type="RefSeq" id="WP_105039196.1">
    <property type="nucleotide sequence ID" value="NZ_PPSL01000003.1"/>
</dbReference>
<dbReference type="Gene3D" id="1.10.390.10">
    <property type="entry name" value="Neutral Protease Domain 2"/>
    <property type="match status" value="1"/>
</dbReference>
<evidence type="ECO:0000259" key="14">
    <source>
        <dbReference type="Pfam" id="PF18962"/>
    </source>
</evidence>
<dbReference type="PRINTS" id="PR00730">
    <property type="entry name" value="THERMOLYSIN"/>
</dbReference>
<dbReference type="InterPro" id="IPR011096">
    <property type="entry name" value="FTP_domain"/>
</dbReference>
<dbReference type="SUPFAM" id="SSF49373">
    <property type="entry name" value="Invasin/intimin cell-adhesion fragments"/>
    <property type="match status" value="1"/>
</dbReference>
<organism evidence="15 16">
    <name type="scientific">Flavipsychrobacter stenotrophus</name>
    <dbReference type="NCBI Taxonomy" id="2077091"/>
    <lineage>
        <taxon>Bacteria</taxon>
        <taxon>Pseudomonadati</taxon>
        <taxon>Bacteroidota</taxon>
        <taxon>Chitinophagia</taxon>
        <taxon>Chitinophagales</taxon>
        <taxon>Chitinophagaceae</taxon>
        <taxon>Flavipsychrobacter</taxon>
    </lineage>
</organism>
<dbReference type="GO" id="GO:0004222">
    <property type="term" value="F:metalloendopeptidase activity"/>
    <property type="evidence" value="ECO:0007669"/>
    <property type="project" value="InterPro"/>
</dbReference>